<proteinExistence type="predicted"/>
<keyword evidence="1" id="KW-0472">Membrane</keyword>
<organism evidence="3">
    <name type="scientific">uncultured Thermomicrobiales bacterium</name>
    <dbReference type="NCBI Taxonomy" id="1645740"/>
    <lineage>
        <taxon>Bacteria</taxon>
        <taxon>Pseudomonadati</taxon>
        <taxon>Thermomicrobiota</taxon>
        <taxon>Thermomicrobia</taxon>
        <taxon>Thermomicrobiales</taxon>
        <taxon>environmental samples</taxon>
    </lineage>
</organism>
<sequence length="346" mass="37784">MRLRQLFTDRAVNALLLLTIVVLACTGILSLFANEAATAPLFEAHRIGGAALLILLIPKAGIVWRSLRRRWRSRDVTGRAGVALSLTLLVVTVGTIAAALGWSLARGPWAGEWGLPLIVVHWYLGLGLIPLALGHVLIRWRKAGRVPTARDFSGRRRALGFAAAAVVAFGTWRGLTTTARDTQARTGERRFTGSREADYGTPNGFFVTAFINDDPTPLDLTDWRLRVGGRVARPLELDYSTLRREEATTATIDCTGGIYATREWSGLSMETLLDAAAPAPGATTVWFISTTGHRWPLPLAEARRAILATHVGGEPLAHVHGAPLRLVAPERRGFQWIKWLTTIEVI</sequence>
<dbReference type="AlphaFoldDB" id="A0A6J4UW74"/>
<dbReference type="CDD" id="cd00321">
    <property type="entry name" value="SO_family_Moco"/>
    <property type="match status" value="1"/>
</dbReference>
<feature type="transmembrane region" description="Helical" evidence="1">
    <location>
        <begin position="12"/>
        <end position="32"/>
    </location>
</feature>
<accession>A0A6J4UW74</accession>
<dbReference type="PROSITE" id="PS51257">
    <property type="entry name" value="PROKAR_LIPOPROTEIN"/>
    <property type="match status" value="1"/>
</dbReference>
<gene>
    <name evidence="3" type="ORF">AVDCRST_MAG18-1020</name>
</gene>
<protein>
    <recommendedName>
        <fullName evidence="2">Oxidoreductase molybdopterin-binding domain-containing protein</fullName>
    </recommendedName>
</protein>
<reference evidence="3" key="1">
    <citation type="submission" date="2020-02" db="EMBL/GenBank/DDBJ databases">
        <authorList>
            <person name="Meier V. D."/>
        </authorList>
    </citation>
    <scope>NUCLEOTIDE SEQUENCE</scope>
    <source>
        <strain evidence="3">AVDCRST_MAG18</strain>
    </source>
</reference>
<dbReference type="PANTHER" id="PTHR43032:SF2">
    <property type="entry name" value="BLL0505 PROTEIN"/>
    <property type="match status" value="1"/>
</dbReference>
<keyword evidence="1" id="KW-1133">Transmembrane helix</keyword>
<evidence type="ECO:0000259" key="2">
    <source>
        <dbReference type="Pfam" id="PF00174"/>
    </source>
</evidence>
<name>A0A6J4UW74_9BACT</name>
<keyword evidence="1" id="KW-0812">Transmembrane</keyword>
<dbReference type="Pfam" id="PF00174">
    <property type="entry name" value="Oxidored_molyb"/>
    <property type="match status" value="1"/>
</dbReference>
<evidence type="ECO:0000313" key="3">
    <source>
        <dbReference type="EMBL" id="CAA9560268.1"/>
    </source>
</evidence>
<feature type="transmembrane region" description="Helical" evidence="1">
    <location>
        <begin position="44"/>
        <end position="64"/>
    </location>
</feature>
<feature type="transmembrane region" description="Helical" evidence="1">
    <location>
        <begin position="76"/>
        <end position="100"/>
    </location>
</feature>
<dbReference type="InterPro" id="IPR036374">
    <property type="entry name" value="OxRdtase_Mopterin-bd_sf"/>
</dbReference>
<dbReference type="PANTHER" id="PTHR43032">
    <property type="entry name" value="PROTEIN-METHIONINE-SULFOXIDE REDUCTASE"/>
    <property type="match status" value="1"/>
</dbReference>
<evidence type="ECO:0000256" key="1">
    <source>
        <dbReference type="SAM" id="Phobius"/>
    </source>
</evidence>
<feature type="transmembrane region" description="Helical" evidence="1">
    <location>
        <begin position="120"/>
        <end position="138"/>
    </location>
</feature>
<dbReference type="EMBL" id="CADCWN010000071">
    <property type="protein sequence ID" value="CAA9560268.1"/>
    <property type="molecule type" value="Genomic_DNA"/>
</dbReference>
<feature type="domain" description="Oxidoreductase molybdopterin-binding" evidence="2">
    <location>
        <begin position="216"/>
        <end position="345"/>
    </location>
</feature>
<dbReference type="SUPFAM" id="SSF56524">
    <property type="entry name" value="Oxidoreductase molybdopterin-binding domain"/>
    <property type="match status" value="1"/>
</dbReference>
<dbReference type="InterPro" id="IPR000572">
    <property type="entry name" value="OxRdtase_Mopterin-bd_dom"/>
</dbReference>
<dbReference type="Gene3D" id="3.90.420.10">
    <property type="entry name" value="Oxidoreductase, molybdopterin-binding domain"/>
    <property type="match status" value="1"/>
</dbReference>
<feature type="transmembrane region" description="Helical" evidence="1">
    <location>
        <begin position="158"/>
        <end position="175"/>
    </location>
</feature>